<dbReference type="Proteomes" id="UP000307943">
    <property type="component" value="Unassembled WGS sequence"/>
</dbReference>
<dbReference type="RefSeq" id="WP_139607138.1">
    <property type="nucleotide sequence ID" value="NZ_VDCQ01000086.1"/>
</dbReference>
<dbReference type="AlphaFoldDB" id="A0A5C4SWZ4"/>
<gene>
    <name evidence="1" type="ORF">FE784_36310</name>
</gene>
<evidence type="ECO:0000313" key="2">
    <source>
        <dbReference type="Proteomes" id="UP000307943"/>
    </source>
</evidence>
<keyword evidence="2" id="KW-1185">Reference proteome</keyword>
<protein>
    <recommendedName>
        <fullName evidence="3">Bacterial Pleckstrin homology domain-containing protein</fullName>
    </recommendedName>
</protein>
<dbReference type="OrthoDB" id="2375516at2"/>
<proteinExistence type="predicted"/>
<evidence type="ECO:0008006" key="3">
    <source>
        <dbReference type="Google" id="ProtNLM"/>
    </source>
</evidence>
<organism evidence="1 2">
    <name type="scientific">Paenibacillus hemerocallicola</name>
    <dbReference type="NCBI Taxonomy" id="1172614"/>
    <lineage>
        <taxon>Bacteria</taxon>
        <taxon>Bacillati</taxon>
        <taxon>Bacillota</taxon>
        <taxon>Bacilli</taxon>
        <taxon>Bacillales</taxon>
        <taxon>Paenibacillaceae</taxon>
        <taxon>Paenibacillus</taxon>
    </lineage>
</organism>
<evidence type="ECO:0000313" key="1">
    <source>
        <dbReference type="EMBL" id="TNJ60162.1"/>
    </source>
</evidence>
<reference evidence="1 2" key="1">
    <citation type="submission" date="2019-05" db="EMBL/GenBank/DDBJ databases">
        <title>We sequenced the genome of Paenibacillus hemerocallicola KCTC 33185 for further insight into its adaptation and study the phylogeny of Paenibacillus.</title>
        <authorList>
            <person name="Narsing Rao M.P."/>
        </authorList>
    </citation>
    <scope>NUCLEOTIDE SEQUENCE [LARGE SCALE GENOMIC DNA]</scope>
    <source>
        <strain evidence="1 2">KCTC 33185</strain>
    </source>
</reference>
<name>A0A5C4SWZ4_9BACL</name>
<sequence length="120" mass="13319">MSVQVVSGDSEFVLDISGWTAVATLRRKIIVPYTSVENVQAGNFKLPWTAVRRTGIAALGYKAGHFVMDGEQYFLSYHDADKVVILDLKGHEFDKMVLESADPEQLANTISKRSSTHSMK</sequence>
<dbReference type="EMBL" id="VDCQ01000086">
    <property type="protein sequence ID" value="TNJ60162.1"/>
    <property type="molecule type" value="Genomic_DNA"/>
</dbReference>
<accession>A0A5C4SWZ4</accession>
<comment type="caution">
    <text evidence="1">The sequence shown here is derived from an EMBL/GenBank/DDBJ whole genome shotgun (WGS) entry which is preliminary data.</text>
</comment>